<proteinExistence type="predicted"/>
<dbReference type="EMBL" id="JXKM01000001">
    <property type="protein sequence ID" value="OJG37388.1"/>
    <property type="molecule type" value="Genomic_DNA"/>
</dbReference>
<protein>
    <recommendedName>
        <fullName evidence="4">YggT family protein</fullName>
    </recommendedName>
</protein>
<evidence type="ECO:0000313" key="2">
    <source>
        <dbReference type="EMBL" id="OJG37388.1"/>
    </source>
</evidence>
<dbReference type="STRING" id="319970.RV00_GL000345"/>
<evidence type="ECO:0000313" key="3">
    <source>
        <dbReference type="Proteomes" id="UP000183700"/>
    </source>
</evidence>
<keyword evidence="3" id="KW-1185">Reference proteome</keyword>
<name>A0A1L8SZK8_9ENTE</name>
<comment type="caution">
    <text evidence="2">The sequence shown here is derived from an EMBL/GenBank/DDBJ whole genome shotgun (WGS) entry which is preliminary data.</text>
</comment>
<keyword evidence="1" id="KW-1133">Transmembrane helix</keyword>
<reference evidence="2 3" key="1">
    <citation type="submission" date="2014-12" db="EMBL/GenBank/DDBJ databases">
        <title>Draft genome sequences of 29 type strains of Enterococci.</title>
        <authorList>
            <person name="Zhong Z."/>
            <person name="Sun Z."/>
            <person name="Liu W."/>
            <person name="Zhang W."/>
            <person name="Zhang H."/>
        </authorList>
    </citation>
    <scope>NUCLEOTIDE SEQUENCE [LARGE SCALE GENOMIC DNA]</scope>
    <source>
        <strain evidence="2 3">DSM 22802</strain>
    </source>
</reference>
<keyword evidence="1" id="KW-0472">Membrane</keyword>
<keyword evidence="1" id="KW-0812">Transmembrane</keyword>
<dbReference type="AlphaFoldDB" id="A0A1L8SZK8"/>
<gene>
    <name evidence="2" type="ORF">RV00_GL000345</name>
</gene>
<evidence type="ECO:0008006" key="4">
    <source>
        <dbReference type="Google" id="ProtNLM"/>
    </source>
</evidence>
<feature type="transmembrane region" description="Helical" evidence="1">
    <location>
        <begin position="6"/>
        <end position="26"/>
    </location>
</feature>
<organism evidence="2 3">
    <name type="scientific">Enterococcus devriesei</name>
    <dbReference type="NCBI Taxonomy" id="319970"/>
    <lineage>
        <taxon>Bacteria</taxon>
        <taxon>Bacillati</taxon>
        <taxon>Bacillota</taxon>
        <taxon>Bacilli</taxon>
        <taxon>Lactobacillales</taxon>
        <taxon>Enterococcaceae</taxon>
        <taxon>Enterococcus</taxon>
    </lineage>
</organism>
<evidence type="ECO:0000256" key="1">
    <source>
        <dbReference type="SAM" id="Phobius"/>
    </source>
</evidence>
<dbReference type="Proteomes" id="UP000183700">
    <property type="component" value="Unassembled WGS sequence"/>
</dbReference>
<accession>A0A1L8SZK8</accession>
<sequence>MFRRLPLQFGGIDFSIMAAILALNFFMEVLRKILINIIY</sequence>